<dbReference type="Gene3D" id="1.10.260.40">
    <property type="entry name" value="lambda repressor-like DNA-binding domains"/>
    <property type="match status" value="1"/>
</dbReference>
<dbReference type="Proteomes" id="UP000282140">
    <property type="component" value="Unassembled WGS sequence"/>
</dbReference>
<evidence type="ECO:0000313" key="3">
    <source>
        <dbReference type="EMBL" id="RLU11764.1"/>
    </source>
</evidence>
<comment type="caution">
    <text evidence="2">The sequence shown here is derived from an EMBL/GenBank/DDBJ whole genome shotgun (WGS) entry which is preliminary data.</text>
</comment>
<evidence type="ECO:0000313" key="5">
    <source>
        <dbReference type="Proteomes" id="UP000282672"/>
    </source>
</evidence>
<sequence length="157" mass="17416">MSLSNGFAAVLKAVRAVRGLSQQDLGDVSDRKHFWQIENAKSSPTLNKLEKLSKALQFDPVTLLTLSLAVRDEVSPSEVLQRVQKELADFERMGGLKELVDSMQSGVPKSRASEQLRKLAAVQLCKREGLTQKATTEKLGLPKSTVHDLWKMTDPDE</sequence>
<dbReference type="CDD" id="cd00093">
    <property type="entry name" value="HTH_XRE"/>
    <property type="match status" value="1"/>
</dbReference>
<dbReference type="SUPFAM" id="SSF47413">
    <property type="entry name" value="lambda repressor-like DNA-binding domains"/>
    <property type="match status" value="1"/>
</dbReference>
<evidence type="ECO:0000259" key="1">
    <source>
        <dbReference type="PROSITE" id="PS50943"/>
    </source>
</evidence>
<feature type="domain" description="HTH cro/C1-type" evidence="1">
    <location>
        <begin position="11"/>
        <end position="63"/>
    </location>
</feature>
<dbReference type="PROSITE" id="PS50943">
    <property type="entry name" value="HTH_CROC1"/>
    <property type="match status" value="1"/>
</dbReference>
<dbReference type="InterPro" id="IPR001387">
    <property type="entry name" value="Cro/C1-type_HTH"/>
</dbReference>
<dbReference type="EMBL" id="PEGA01000007">
    <property type="protein sequence ID" value="RLU11764.1"/>
    <property type="molecule type" value="Genomic_DNA"/>
</dbReference>
<accession>A0A3L8CJD2</accession>
<dbReference type="EMBL" id="PEGB01000007">
    <property type="protein sequence ID" value="RLU08386.1"/>
    <property type="molecule type" value="Genomic_DNA"/>
</dbReference>
<dbReference type="InterPro" id="IPR010982">
    <property type="entry name" value="Lambda_DNA-bd_dom_sf"/>
</dbReference>
<keyword evidence="4" id="KW-1185">Reference proteome</keyword>
<dbReference type="Proteomes" id="UP000282672">
    <property type="component" value="Unassembled WGS sequence"/>
</dbReference>
<protein>
    <submittedName>
        <fullName evidence="2">Transcriptional regulator</fullName>
    </submittedName>
</protein>
<evidence type="ECO:0000313" key="4">
    <source>
        <dbReference type="Proteomes" id="UP000282140"/>
    </source>
</evidence>
<dbReference type="GO" id="GO:0003677">
    <property type="term" value="F:DNA binding"/>
    <property type="evidence" value="ECO:0007669"/>
    <property type="project" value="InterPro"/>
</dbReference>
<dbReference type="RefSeq" id="WP_121731956.1">
    <property type="nucleotide sequence ID" value="NZ_PEGA01000007.1"/>
</dbReference>
<dbReference type="AlphaFoldDB" id="A0A3L8CJD2"/>
<gene>
    <name evidence="3" type="ORF">CS076_08915</name>
    <name evidence="2" type="ORF">CS078_15975</name>
</gene>
<organism evidence="2 4">
    <name type="scientific">Pseudomonas prosekii</name>
    <dbReference type="NCBI Taxonomy" id="1148509"/>
    <lineage>
        <taxon>Bacteria</taxon>
        <taxon>Pseudomonadati</taxon>
        <taxon>Pseudomonadota</taxon>
        <taxon>Gammaproteobacteria</taxon>
        <taxon>Pseudomonadales</taxon>
        <taxon>Pseudomonadaceae</taxon>
        <taxon>Pseudomonas</taxon>
    </lineage>
</organism>
<reference evidence="4 5" key="1">
    <citation type="journal article" date="2018" name="Front. Microbiol.">
        <title>Discovery of Phloeophagus Beetles as a Source of Pseudomonas Strains That Produce Potentially New Bioactive Substances and Description of Pseudomonas bohemica sp. nov.</title>
        <authorList>
            <person name="Saati-Santamaria Z."/>
            <person name="Lopez-Mondejar R."/>
            <person name="Jimenez-Gomez A."/>
            <person name="Diez-Mendez A."/>
            <person name="Vetrovsky T."/>
            <person name="Igual J.M."/>
            <person name="Velazquez E."/>
            <person name="Kolarik M."/>
            <person name="Rivas R."/>
            <person name="Garcia-Fraile P."/>
        </authorList>
    </citation>
    <scope>NUCLEOTIDE SEQUENCE [LARGE SCALE GENOMIC DNA]</scope>
    <source>
        <strain evidence="3 5">A2-NA12</strain>
        <strain evidence="2 4">A2-NA13</strain>
    </source>
</reference>
<dbReference type="SMART" id="SM00530">
    <property type="entry name" value="HTH_XRE"/>
    <property type="match status" value="1"/>
</dbReference>
<evidence type="ECO:0000313" key="2">
    <source>
        <dbReference type="EMBL" id="RLU08386.1"/>
    </source>
</evidence>
<name>A0A3L8CJD2_9PSED</name>
<proteinExistence type="predicted"/>